<dbReference type="InterPro" id="IPR011004">
    <property type="entry name" value="Trimer_LpxA-like_sf"/>
</dbReference>
<dbReference type="PANTHER" id="PTHR43017:SF1">
    <property type="entry name" value="ACETYLTRANSFERASE YJL218W-RELATED"/>
    <property type="match status" value="1"/>
</dbReference>
<dbReference type="PROSITE" id="PS00101">
    <property type="entry name" value="HEXAPEP_TRANSFERASES"/>
    <property type="match status" value="1"/>
</dbReference>
<dbReference type="InterPro" id="IPR024688">
    <property type="entry name" value="Mac_dom"/>
</dbReference>
<keyword evidence="2 5" id="KW-0808">Transferase</keyword>
<sequence>MKLTNNQRRLKGKIYFGDNEIVTLMDRAQKLTYKFNHTNPNKKQKLQKIIRKLLGKADSTTWINPPFHCDYGTNIEVGTNFFANFNLTILDGGKVRIGDNCMIAPNVSIFTAGHPIHPTTRNTMCCYGIPITIGNNVWIGGGSIICPGVTIGDNVVIGAGSVVVKDIPAWTIAVGNPARVLRTITQADKKYYFKTQEVDDEIWTKMFPNEAK</sequence>
<evidence type="ECO:0000256" key="2">
    <source>
        <dbReference type="ARBA" id="ARBA00022679"/>
    </source>
</evidence>
<dbReference type="Pfam" id="PF12464">
    <property type="entry name" value="Mac"/>
    <property type="match status" value="1"/>
</dbReference>
<keyword evidence="3" id="KW-0677">Repeat</keyword>
<dbReference type="EMBL" id="LR215043">
    <property type="protein sequence ID" value="VEU77915.1"/>
    <property type="molecule type" value="Genomic_DNA"/>
</dbReference>
<dbReference type="PANTHER" id="PTHR43017">
    <property type="entry name" value="GALACTOSIDE O-ACETYLTRANSFERASE"/>
    <property type="match status" value="1"/>
</dbReference>
<dbReference type="EC" id="2.3.1.-" evidence="5"/>
<keyword evidence="8" id="KW-1185">Reference proteome</keyword>
<protein>
    <recommendedName>
        <fullName evidence="5">Acetyltransferase</fullName>
        <ecNumber evidence="5">2.3.1.-</ecNumber>
    </recommendedName>
</protein>
<dbReference type="CDD" id="cd03357">
    <property type="entry name" value="LbH_MAT_GAT"/>
    <property type="match status" value="1"/>
</dbReference>
<evidence type="ECO:0000259" key="6">
    <source>
        <dbReference type="SMART" id="SM01266"/>
    </source>
</evidence>
<evidence type="ECO:0000313" key="8">
    <source>
        <dbReference type="Proteomes" id="UP000290876"/>
    </source>
</evidence>
<reference evidence="7 8" key="1">
    <citation type="submission" date="2019-01" db="EMBL/GenBank/DDBJ databases">
        <authorList>
            <consortium name="Pathogen Informatics"/>
        </authorList>
    </citation>
    <scope>NUCLEOTIDE SEQUENCE [LARGE SCALE GENOMIC DNA]</scope>
    <source>
        <strain evidence="7 8">NCTC10184</strain>
    </source>
</reference>
<dbReference type="GO" id="GO:0008870">
    <property type="term" value="F:galactoside O-acetyltransferase activity"/>
    <property type="evidence" value="ECO:0007669"/>
    <property type="project" value="TreeGrafter"/>
</dbReference>
<evidence type="ECO:0000256" key="3">
    <source>
        <dbReference type="ARBA" id="ARBA00022737"/>
    </source>
</evidence>
<organism evidence="7 8">
    <name type="scientific">Mycoplasmopsis columbinasalis</name>
    <dbReference type="NCBI Taxonomy" id="114880"/>
    <lineage>
        <taxon>Bacteria</taxon>
        <taxon>Bacillati</taxon>
        <taxon>Mycoplasmatota</taxon>
        <taxon>Mycoplasmoidales</taxon>
        <taxon>Metamycoplasmataceae</taxon>
        <taxon>Mycoplasmopsis</taxon>
    </lineage>
</organism>
<dbReference type="InterPro" id="IPR039369">
    <property type="entry name" value="LacA-like"/>
</dbReference>
<dbReference type="RefSeq" id="WP_129622773.1">
    <property type="nucleotide sequence ID" value="NZ_LR215043.1"/>
</dbReference>
<dbReference type="Gene3D" id="2.160.10.10">
    <property type="entry name" value="Hexapeptide repeat proteins"/>
    <property type="match status" value="1"/>
</dbReference>
<dbReference type="FunFam" id="2.160.10.10:FF:000008">
    <property type="entry name" value="Maltose O-acetyltransferase"/>
    <property type="match status" value="1"/>
</dbReference>
<evidence type="ECO:0000256" key="4">
    <source>
        <dbReference type="ARBA" id="ARBA00023315"/>
    </source>
</evidence>
<dbReference type="Pfam" id="PF00132">
    <property type="entry name" value="Hexapep"/>
    <property type="match status" value="1"/>
</dbReference>
<dbReference type="KEGG" id="mcob:NCTC10184_00128"/>
<proteinExistence type="inferred from homology"/>
<evidence type="ECO:0000256" key="5">
    <source>
        <dbReference type="RuleBase" id="RU367021"/>
    </source>
</evidence>
<evidence type="ECO:0000313" key="7">
    <source>
        <dbReference type="EMBL" id="VEU77915.1"/>
    </source>
</evidence>
<comment type="similarity">
    <text evidence="1 5">Belongs to the transferase hexapeptide repeat family.</text>
</comment>
<dbReference type="Proteomes" id="UP000290876">
    <property type="component" value="Chromosome"/>
</dbReference>
<gene>
    <name evidence="7" type="primary">lacA</name>
    <name evidence="7" type="ORF">NCTC10184_00128</name>
</gene>
<accession>A0A449B9S8</accession>
<dbReference type="InterPro" id="IPR001451">
    <property type="entry name" value="Hexapep"/>
</dbReference>
<keyword evidence="4 5" id="KW-0012">Acyltransferase</keyword>
<dbReference type="InterPro" id="IPR018357">
    <property type="entry name" value="Hexapep_transf_CS"/>
</dbReference>
<dbReference type="OrthoDB" id="9801697at2"/>
<name>A0A449B9S8_9BACT</name>
<feature type="domain" description="Maltose/galactoside acetyltransferase" evidence="6">
    <location>
        <begin position="6"/>
        <end position="59"/>
    </location>
</feature>
<dbReference type="SMART" id="SM01266">
    <property type="entry name" value="Mac"/>
    <property type="match status" value="1"/>
</dbReference>
<dbReference type="AlphaFoldDB" id="A0A449B9S8"/>
<evidence type="ECO:0000256" key="1">
    <source>
        <dbReference type="ARBA" id="ARBA00007274"/>
    </source>
</evidence>
<dbReference type="SUPFAM" id="SSF51161">
    <property type="entry name" value="Trimeric LpxA-like enzymes"/>
    <property type="match status" value="1"/>
</dbReference>